<dbReference type="AlphaFoldDB" id="A0ABD2I023"/>
<keyword evidence="3" id="KW-1185">Reference proteome</keyword>
<organism evidence="2 3">
    <name type="scientific">Heterodera schachtii</name>
    <name type="common">Sugarbeet cyst nematode worm</name>
    <name type="synonym">Tylenchus schachtii</name>
    <dbReference type="NCBI Taxonomy" id="97005"/>
    <lineage>
        <taxon>Eukaryota</taxon>
        <taxon>Metazoa</taxon>
        <taxon>Ecdysozoa</taxon>
        <taxon>Nematoda</taxon>
        <taxon>Chromadorea</taxon>
        <taxon>Rhabditida</taxon>
        <taxon>Tylenchina</taxon>
        <taxon>Tylenchomorpha</taxon>
        <taxon>Tylenchoidea</taxon>
        <taxon>Heteroderidae</taxon>
        <taxon>Heteroderinae</taxon>
        <taxon>Heterodera</taxon>
    </lineage>
</organism>
<evidence type="ECO:0000313" key="3">
    <source>
        <dbReference type="Proteomes" id="UP001620645"/>
    </source>
</evidence>
<feature type="region of interest" description="Disordered" evidence="1">
    <location>
        <begin position="1"/>
        <end position="30"/>
    </location>
</feature>
<dbReference type="EMBL" id="JBICCN010000429">
    <property type="protein sequence ID" value="KAL3069473.1"/>
    <property type="molecule type" value="Genomic_DNA"/>
</dbReference>
<sequence>MTQTAFPDSPLSTSSTTEQQPSRSLLFPHNQLGPQETTIISAMMMLSPVVNEMQRVAFHEAGHAAACARNKDCK</sequence>
<proteinExistence type="predicted"/>
<feature type="compositionally biased region" description="Polar residues" evidence="1">
    <location>
        <begin position="1"/>
        <end position="23"/>
    </location>
</feature>
<protein>
    <recommendedName>
        <fullName evidence="4">Peptidase M41 domain-containing protein</fullName>
    </recommendedName>
</protein>
<gene>
    <name evidence="2" type="ORF">niasHS_018198</name>
</gene>
<comment type="caution">
    <text evidence="2">The sequence shown here is derived from an EMBL/GenBank/DDBJ whole genome shotgun (WGS) entry which is preliminary data.</text>
</comment>
<reference evidence="2 3" key="1">
    <citation type="submission" date="2024-10" db="EMBL/GenBank/DDBJ databases">
        <authorList>
            <person name="Kim D."/>
        </authorList>
    </citation>
    <scope>NUCLEOTIDE SEQUENCE [LARGE SCALE GENOMIC DNA]</scope>
    <source>
        <strain evidence="2">Taebaek</strain>
    </source>
</reference>
<name>A0ABD2I023_HETSC</name>
<accession>A0ABD2I023</accession>
<evidence type="ECO:0000256" key="1">
    <source>
        <dbReference type="SAM" id="MobiDB-lite"/>
    </source>
</evidence>
<evidence type="ECO:0008006" key="4">
    <source>
        <dbReference type="Google" id="ProtNLM"/>
    </source>
</evidence>
<dbReference type="Proteomes" id="UP001620645">
    <property type="component" value="Unassembled WGS sequence"/>
</dbReference>
<evidence type="ECO:0000313" key="2">
    <source>
        <dbReference type="EMBL" id="KAL3069473.1"/>
    </source>
</evidence>